<evidence type="ECO:0000313" key="4">
    <source>
        <dbReference type="Proteomes" id="UP000743370"/>
    </source>
</evidence>
<accession>A0A8T0KA93</accession>
<dbReference type="AlphaFoldDB" id="A0A8T0KA93"/>
<reference evidence="3 4" key="1">
    <citation type="submission" date="2020-05" db="EMBL/GenBank/DDBJ databases">
        <title>Vigna angularis (adzuki bean) Var. LongXiaoDou No. 4 denovo assembly.</title>
        <authorList>
            <person name="Xiang H."/>
        </authorList>
    </citation>
    <scope>NUCLEOTIDE SEQUENCE [LARGE SCALE GENOMIC DNA]</scope>
    <source>
        <tissue evidence="3">Leaf</tissue>
    </source>
</reference>
<comment type="caution">
    <text evidence="3">The sequence shown here is derived from an EMBL/GenBank/DDBJ whole genome shotgun (WGS) entry which is preliminary data.</text>
</comment>
<dbReference type="Proteomes" id="UP000743370">
    <property type="component" value="Unassembled WGS sequence"/>
</dbReference>
<feature type="transmembrane region" description="Helical" evidence="2">
    <location>
        <begin position="34"/>
        <end position="59"/>
    </location>
</feature>
<sequence length="122" mass="12916">MSIAGLMLNIGIGFNATASVRVSNELGAGHPKSTAFLVIVVSMVSFIIGVIEAVIILALRRVLSYAFTDGETVAHAVSDLCPYLAVTLILNGIQPVLSGNMVRNDRGNNVADPHFVMDHTSH</sequence>
<proteinExistence type="inferred from homology"/>
<keyword evidence="2" id="KW-0812">Transmembrane</keyword>
<name>A0A8T0KA93_PHAAN</name>
<dbReference type="Pfam" id="PF01554">
    <property type="entry name" value="MatE"/>
    <property type="match status" value="1"/>
</dbReference>
<keyword evidence="2" id="KW-0472">Membrane</keyword>
<evidence type="ECO:0000256" key="2">
    <source>
        <dbReference type="SAM" id="Phobius"/>
    </source>
</evidence>
<evidence type="ECO:0000313" key="3">
    <source>
        <dbReference type="EMBL" id="KAG2395722.1"/>
    </source>
</evidence>
<dbReference type="GO" id="GO:0016020">
    <property type="term" value="C:membrane"/>
    <property type="evidence" value="ECO:0007669"/>
    <property type="project" value="InterPro"/>
</dbReference>
<dbReference type="GO" id="GO:0015297">
    <property type="term" value="F:antiporter activity"/>
    <property type="evidence" value="ECO:0007669"/>
    <property type="project" value="InterPro"/>
</dbReference>
<keyword evidence="2" id="KW-1133">Transmembrane helix</keyword>
<gene>
    <name evidence="3" type="ORF">HKW66_Vig0069020</name>
</gene>
<dbReference type="EMBL" id="JABFOF010000006">
    <property type="protein sequence ID" value="KAG2395722.1"/>
    <property type="molecule type" value="Genomic_DNA"/>
</dbReference>
<protein>
    <submittedName>
        <fullName evidence="3">Protein DETOXIFICATION 40</fullName>
    </submittedName>
</protein>
<dbReference type="PANTHER" id="PTHR11206">
    <property type="entry name" value="MULTIDRUG RESISTANCE PROTEIN"/>
    <property type="match status" value="1"/>
</dbReference>
<dbReference type="GO" id="GO:0042910">
    <property type="term" value="F:xenobiotic transmembrane transporter activity"/>
    <property type="evidence" value="ECO:0007669"/>
    <property type="project" value="InterPro"/>
</dbReference>
<dbReference type="InterPro" id="IPR002528">
    <property type="entry name" value="MATE_fam"/>
</dbReference>
<organism evidence="3 4">
    <name type="scientific">Phaseolus angularis</name>
    <name type="common">Azuki bean</name>
    <name type="synonym">Vigna angularis</name>
    <dbReference type="NCBI Taxonomy" id="3914"/>
    <lineage>
        <taxon>Eukaryota</taxon>
        <taxon>Viridiplantae</taxon>
        <taxon>Streptophyta</taxon>
        <taxon>Embryophyta</taxon>
        <taxon>Tracheophyta</taxon>
        <taxon>Spermatophyta</taxon>
        <taxon>Magnoliopsida</taxon>
        <taxon>eudicotyledons</taxon>
        <taxon>Gunneridae</taxon>
        <taxon>Pentapetalae</taxon>
        <taxon>rosids</taxon>
        <taxon>fabids</taxon>
        <taxon>Fabales</taxon>
        <taxon>Fabaceae</taxon>
        <taxon>Papilionoideae</taxon>
        <taxon>50 kb inversion clade</taxon>
        <taxon>NPAAA clade</taxon>
        <taxon>indigoferoid/millettioid clade</taxon>
        <taxon>Phaseoleae</taxon>
        <taxon>Vigna</taxon>
    </lineage>
</organism>
<evidence type="ECO:0000256" key="1">
    <source>
        <dbReference type="ARBA" id="ARBA00010199"/>
    </source>
</evidence>
<comment type="similarity">
    <text evidence="1">Belongs to the multi antimicrobial extrusion (MATE) (TC 2.A.66.1) family.</text>
</comment>